<dbReference type="InterPro" id="IPR026116">
    <property type="entry name" value="GT18_cat"/>
</dbReference>
<feature type="chain" id="PRO_5040280790" description="SREBP regulating gene protein" evidence="9">
    <location>
        <begin position="28"/>
        <end position="273"/>
    </location>
</feature>
<dbReference type="Proteomes" id="UP001152484">
    <property type="component" value="Unassembled WGS sequence"/>
</dbReference>
<evidence type="ECO:0000256" key="6">
    <source>
        <dbReference type="ARBA" id="ARBA00023180"/>
    </source>
</evidence>
<feature type="signal peptide" evidence="9">
    <location>
        <begin position="1"/>
        <end position="27"/>
    </location>
</feature>
<dbReference type="GO" id="GO:0000139">
    <property type="term" value="C:Golgi membrane"/>
    <property type="evidence" value="ECO:0007669"/>
    <property type="project" value="UniProtKB-SubCell"/>
</dbReference>
<accession>A0A9P0ZYE8</accession>
<keyword evidence="3" id="KW-1133">Transmembrane helix</keyword>
<name>A0A9P0ZYE8_CUSEU</name>
<dbReference type="OrthoDB" id="70142at2759"/>
<keyword evidence="9" id="KW-0732">Signal</keyword>
<feature type="domain" description="Glycosyltransferase family 18 catalytic" evidence="10">
    <location>
        <begin position="175"/>
        <end position="272"/>
    </location>
</feature>
<dbReference type="PANTHER" id="PTHR13481">
    <property type="entry name" value="SREBP REGULATING GENE PROTEIN"/>
    <property type="match status" value="1"/>
</dbReference>
<evidence type="ECO:0000256" key="1">
    <source>
        <dbReference type="ARBA" id="ARBA00004194"/>
    </source>
</evidence>
<evidence type="ECO:0000259" key="10">
    <source>
        <dbReference type="Pfam" id="PF15024"/>
    </source>
</evidence>
<evidence type="ECO:0000256" key="5">
    <source>
        <dbReference type="ARBA" id="ARBA00023136"/>
    </source>
</evidence>
<evidence type="ECO:0000256" key="9">
    <source>
        <dbReference type="SAM" id="SignalP"/>
    </source>
</evidence>
<evidence type="ECO:0000256" key="4">
    <source>
        <dbReference type="ARBA" id="ARBA00023034"/>
    </source>
</evidence>
<evidence type="ECO:0000256" key="2">
    <source>
        <dbReference type="ARBA" id="ARBA00022692"/>
    </source>
</evidence>
<gene>
    <name evidence="11" type="ORF">CEURO_LOCUS21489</name>
</gene>
<evidence type="ECO:0000313" key="12">
    <source>
        <dbReference type="Proteomes" id="UP001152484"/>
    </source>
</evidence>
<protein>
    <recommendedName>
        <fullName evidence="8">SREBP regulating gene protein</fullName>
    </recommendedName>
</protein>
<comment type="similarity">
    <text evidence="7">Belongs to the SPRING family.</text>
</comment>
<keyword evidence="12" id="KW-1185">Reference proteome</keyword>
<dbReference type="EMBL" id="CAMAPE010000073">
    <property type="protein sequence ID" value="CAH9117297.1"/>
    <property type="molecule type" value="Genomic_DNA"/>
</dbReference>
<evidence type="ECO:0000256" key="8">
    <source>
        <dbReference type="ARBA" id="ARBA00023485"/>
    </source>
</evidence>
<evidence type="ECO:0000256" key="3">
    <source>
        <dbReference type="ARBA" id="ARBA00022989"/>
    </source>
</evidence>
<keyword evidence="6" id="KW-0325">Glycoprotein</keyword>
<dbReference type="Pfam" id="PF10218">
    <property type="entry name" value="SPRING1"/>
    <property type="match status" value="1"/>
</dbReference>
<comment type="subcellular location">
    <subcellularLocation>
        <location evidence="1">Golgi apparatus membrane</location>
        <topology evidence="1">Single-pass membrane protein</topology>
    </subcellularLocation>
</comment>
<keyword evidence="4" id="KW-0333">Golgi apparatus</keyword>
<dbReference type="Pfam" id="PF15024">
    <property type="entry name" value="Glyco_transf_18"/>
    <property type="match status" value="1"/>
</dbReference>
<sequence>MKKTSLILKSFCWFQLIFLQISSSVVAIRKDVSLQNNHICRTTVQGRYLIADDRGQVCDAMSVDPQSRCCQGKGDQFSCNGCKLLSQCCNSYEFCVSCCLNPSRTPKELALKVKTAKPVTAAKYSSVFEFCAGRCRHNSESVVHENAYLGEFHHCFSIPSNSSGFSDNQFKLQLTGINIVIGRRGESCDSACNSSGESCVPNKLPVLNHCEMMQKHLSCKGGCLASIGADQPAEVVDDSPRDLNPGACLYTTSESLLSCSGSHKHTRRLCPCS</sequence>
<dbReference type="AlphaFoldDB" id="A0A9P0ZYE8"/>
<keyword evidence="5" id="KW-0472">Membrane</keyword>
<dbReference type="GO" id="GO:0030144">
    <property type="term" value="F:alpha-1,6-mannosylglycoprotein 6-beta-N-acetylglucosaminyltransferase activity"/>
    <property type="evidence" value="ECO:0007669"/>
    <property type="project" value="InterPro"/>
</dbReference>
<evidence type="ECO:0000313" key="11">
    <source>
        <dbReference type="EMBL" id="CAH9117297.1"/>
    </source>
</evidence>
<reference evidence="11" key="1">
    <citation type="submission" date="2022-07" db="EMBL/GenBank/DDBJ databases">
        <authorList>
            <person name="Macas J."/>
            <person name="Novak P."/>
            <person name="Neumann P."/>
        </authorList>
    </citation>
    <scope>NUCLEOTIDE SEQUENCE</scope>
</reference>
<proteinExistence type="inferred from homology"/>
<dbReference type="GO" id="GO:2000640">
    <property type="term" value="P:positive regulation of SREBP signaling pathway"/>
    <property type="evidence" value="ECO:0007669"/>
    <property type="project" value="InterPro"/>
</dbReference>
<keyword evidence="2" id="KW-0812">Transmembrane</keyword>
<organism evidence="11 12">
    <name type="scientific">Cuscuta europaea</name>
    <name type="common">European dodder</name>
    <dbReference type="NCBI Taxonomy" id="41803"/>
    <lineage>
        <taxon>Eukaryota</taxon>
        <taxon>Viridiplantae</taxon>
        <taxon>Streptophyta</taxon>
        <taxon>Embryophyta</taxon>
        <taxon>Tracheophyta</taxon>
        <taxon>Spermatophyta</taxon>
        <taxon>Magnoliopsida</taxon>
        <taxon>eudicotyledons</taxon>
        <taxon>Gunneridae</taxon>
        <taxon>Pentapetalae</taxon>
        <taxon>asterids</taxon>
        <taxon>lamiids</taxon>
        <taxon>Solanales</taxon>
        <taxon>Convolvulaceae</taxon>
        <taxon>Cuscuteae</taxon>
        <taxon>Cuscuta</taxon>
        <taxon>Cuscuta subgen. Cuscuta</taxon>
    </lineage>
</organism>
<evidence type="ECO:0000256" key="7">
    <source>
        <dbReference type="ARBA" id="ARBA00023461"/>
    </source>
</evidence>
<comment type="caution">
    <text evidence="11">The sequence shown here is derived from an EMBL/GenBank/DDBJ whole genome shotgun (WGS) entry which is preliminary data.</text>
</comment>
<dbReference type="InterPro" id="IPR019352">
    <property type="entry name" value="SPRING1"/>
</dbReference>
<dbReference type="PANTHER" id="PTHR13481:SF0">
    <property type="entry name" value="SREBP REGULATING GENE PROTEIN"/>
    <property type="match status" value="1"/>
</dbReference>